<proteinExistence type="predicted"/>
<name>A0AAV6LC33_9ERIC</name>
<dbReference type="Proteomes" id="UP000823749">
    <property type="component" value="Chromosome 2"/>
</dbReference>
<protein>
    <submittedName>
        <fullName evidence="1">Uncharacterized protein</fullName>
    </submittedName>
</protein>
<organism evidence="1 2">
    <name type="scientific">Rhododendron griersonianum</name>
    <dbReference type="NCBI Taxonomy" id="479676"/>
    <lineage>
        <taxon>Eukaryota</taxon>
        <taxon>Viridiplantae</taxon>
        <taxon>Streptophyta</taxon>
        <taxon>Embryophyta</taxon>
        <taxon>Tracheophyta</taxon>
        <taxon>Spermatophyta</taxon>
        <taxon>Magnoliopsida</taxon>
        <taxon>eudicotyledons</taxon>
        <taxon>Gunneridae</taxon>
        <taxon>Pentapetalae</taxon>
        <taxon>asterids</taxon>
        <taxon>Ericales</taxon>
        <taxon>Ericaceae</taxon>
        <taxon>Ericoideae</taxon>
        <taxon>Rhodoreae</taxon>
        <taxon>Rhododendron</taxon>
    </lineage>
</organism>
<gene>
    <name evidence="1" type="ORF">RHGRI_004713</name>
</gene>
<dbReference type="EMBL" id="JACTNZ010000002">
    <property type="protein sequence ID" value="KAG5561761.1"/>
    <property type="molecule type" value="Genomic_DNA"/>
</dbReference>
<sequence>MSGLIDLNVAHNGDETASFDSPSPSSSVAGASLAIGSSSSHVCLELWHVCAEPLISLPKKGSVVVYFP</sequence>
<comment type="caution">
    <text evidence="1">The sequence shown here is derived from an EMBL/GenBank/DDBJ whole genome shotgun (WGS) entry which is preliminary data.</text>
</comment>
<accession>A0AAV6LC33</accession>
<reference evidence="1" key="1">
    <citation type="submission" date="2020-08" db="EMBL/GenBank/DDBJ databases">
        <title>Plant Genome Project.</title>
        <authorList>
            <person name="Zhang R.-G."/>
        </authorList>
    </citation>
    <scope>NUCLEOTIDE SEQUENCE</scope>
    <source>
        <strain evidence="1">WSP0</strain>
        <tissue evidence="1">Leaf</tissue>
    </source>
</reference>
<evidence type="ECO:0000313" key="1">
    <source>
        <dbReference type="EMBL" id="KAG5561761.1"/>
    </source>
</evidence>
<evidence type="ECO:0000313" key="2">
    <source>
        <dbReference type="Proteomes" id="UP000823749"/>
    </source>
</evidence>
<keyword evidence="2" id="KW-1185">Reference proteome</keyword>
<dbReference type="AlphaFoldDB" id="A0AAV6LC33"/>